<keyword evidence="2" id="KW-0732">Signal</keyword>
<keyword evidence="1" id="KW-0812">Transmembrane</keyword>
<name>A0A562RFM7_9BACT</name>
<keyword evidence="1" id="KW-1133">Transmembrane helix</keyword>
<feature type="transmembrane region" description="Helical" evidence="1">
    <location>
        <begin position="148"/>
        <end position="167"/>
    </location>
</feature>
<accession>A0A562RFM7</accession>
<feature type="signal peptide" evidence="2">
    <location>
        <begin position="1"/>
        <end position="18"/>
    </location>
</feature>
<dbReference type="RefSeq" id="WP_186443153.1">
    <property type="nucleotide sequence ID" value="NZ_VLLC01000026.1"/>
</dbReference>
<proteinExistence type="predicted"/>
<dbReference type="EMBL" id="VLLC01000026">
    <property type="protein sequence ID" value="TWI67216.1"/>
    <property type="molecule type" value="Genomic_DNA"/>
</dbReference>
<evidence type="ECO:0000313" key="4">
    <source>
        <dbReference type="Proteomes" id="UP000318307"/>
    </source>
</evidence>
<dbReference type="AlphaFoldDB" id="A0A562RFM7"/>
<protein>
    <submittedName>
        <fullName evidence="3">Uncharacterized protein</fullName>
    </submittedName>
</protein>
<feature type="chain" id="PRO_5022195242" evidence="2">
    <location>
        <begin position="19"/>
        <end position="229"/>
    </location>
</feature>
<reference evidence="3 4" key="1">
    <citation type="submission" date="2019-07" db="EMBL/GenBank/DDBJ databases">
        <title>Genome sequencing of 100 strains of the haloalkaliphilic chemolithoautotrophic sulfur-oxidizing bacterium Thioalkalivibrio.</title>
        <authorList>
            <person name="Muyzer G."/>
        </authorList>
    </citation>
    <scope>NUCLEOTIDE SEQUENCE [LARGE SCALE GENOMIC DNA]</scope>
    <source>
        <strain evidence="3 4">ASO4-4</strain>
    </source>
</reference>
<evidence type="ECO:0000256" key="2">
    <source>
        <dbReference type="SAM" id="SignalP"/>
    </source>
</evidence>
<evidence type="ECO:0000313" key="3">
    <source>
        <dbReference type="EMBL" id="TWI67216.1"/>
    </source>
</evidence>
<organism evidence="3 4">
    <name type="scientific">Desulfobotulus alkaliphilus</name>
    <dbReference type="NCBI Taxonomy" id="622671"/>
    <lineage>
        <taxon>Bacteria</taxon>
        <taxon>Pseudomonadati</taxon>
        <taxon>Thermodesulfobacteriota</taxon>
        <taxon>Desulfobacteria</taxon>
        <taxon>Desulfobacterales</taxon>
        <taxon>Desulfobacteraceae</taxon>
        <taxon>Desulfobotulus</taxon>
    </lineage>
</organism>
<comment type="caution">
    <text evidence="3">The sequence shown here is derived from an EMBL/GenBank/DDBJ whole genome shotgun (WGS) entry which is preliminary data.</text>
</comment>
<gene>
    <name evidence="3" type="ORF">LZ24_02748</name>
</gene>
<keyword evidence="1" id="KW-0472">Membrane</keyword>
<sequence length="229" mass="26466">MKWLLLAVLALTSTTSFSQDRESLLKAWENIQRQHSEVAKFDTSETPGEYTIKFEQIPFEGNLRVLVYGVEEFPDIYGGGITKTGYVEVELVGMASEELTKYGRPYYKWLQSNSLFFDNSAQLWISAEEYSQLQHELAESAMPSNTKMFFWEYSNYILVAIVLYFFITSFGNNKKMKLSIEAQKRAEEKINESIKTQHVALEEAKQQTELLREIRDSLAKGMHNEGKHT</sequence>
<keyword evidence="4" id="KW-1185">Reference proteome</keyword>
<dbReference type="Proteomes" id="UP000318307">
    <property type="component" value="Unassembled WGS sequence"/>
</dbReference>
<evidence type="ECO:0000256" key="1">
    <source>
        <dbReference type="SAM" id="Phobius"/>
    </source>
</evidence>